<dbReference type="Proteomes" id="UP000294063">
    <property type="component" value="Unassembled WGS sequence"/>
</dbReference>
<keyword evidence="7 8" id="KW-0472">Membrane</keyword>
<dbReference type="Gene3D" id="1.20.1720.10">
    <property type="entry name" value="Multidrug resistance protein D"/>
    <property type="match status" value="1"/>
</dbReference>
<evidence type="ECO:0000313" key="11">
    <source>
        <dbReference type="EMBL" id="RYU49286.1"/>
    </source>
</evidence>
<feature type="transmembrane region" description="Helical" evidence="8">
    <location>
        <begin position="83"/>
        <end position="102"/>
    </location>
</feature>
<evidence type="ECO:0000256" key="4">
    <source>
        <dbReference type="ARBA" id="ARBA00022475"/>
    </source>
</evidence>
<dbReference type="InterPro" id="IPR011701">
    <property type="entry name" value="MFS"/>
</dbReference>
<feature type="transmembrane region" description="Helical" evidence="8">
    <location>
        <begin position="142"/>
        <end position="167"/>
    </location>
</feature>
<evidence type="ECO:0000256" key="2">
    <source>
        <dbReference type="ARBA" id="ARBA00006236"/>
    </source>
</evidence>
<sequence length="401" mass="42707">MSTSSSASPEVPTLNLLLIVILGAIAALTPLAIDMYLPAMPSIAADLGVSAGSVQMTLTAYTAGFAIAQLIHGPLADSYGRRPVLIIGTILFAVCAVIGALVDSIESLMYIRVLQGVAGAASSVVIQAIVRDMFDKEDFARTMAFITLVMTVAPLAAPMIGGHLAVWFGWRSIFWLLAVFSVLIIFAILWKIPETLKEENREPFKLSSSLRNYLSLFKNPVSLGLIFSGAFSFSCMFAFLTAGSFVYIDIYGVSVQNFGYLFGLNIVFLIIMTTLNGRIVKRAGSHNMLKLGLSIQLFAGILMMIGQWLGWGLWGTVIPVVLSVGCISTIGSNSMALLLSHYPKMAGTASSLAGTLRFGTGSLVGVGIAMLPSDSAWPMVGAMTACSILSFGCYFVFGRKA</sequence>
<evidence type="ECO:0000256" key="5">
    <source>
        <dbReference type="ARBA" id="ARBA00022692"/>
    </source>
</evidence>
<dbReference type="GO" id="GO:0015385">
    <property type="term" value="F:sodium:proton antiporter activity"/>
    <property type="evidence" value="ECO:0007669"/>
    <property type="project" value="TreeGrafter"/>
</dbReference>
<evidence type="ECO:0000256" key="7">
    <source>
        <dbReference type="ARBA" id="ARBA00023136"/>
    </source>
</evidence>
<evidence type="ECO:0000259" key="9">
    <source>
        <dbReference type="PROSITE" id="PS50850"/>
    </source>
</evidence>
<dbReference type="PANTHER" id="PTHR23502:SF132">
    <property type="entry name" value="POLYAMINE TRANSPORTER 2-RELATED"/>
    <property type="match status" value="1"/>
</dbReference>
<organism evidence="10 13">
    <name type="scientific">Aliivibrio finisterrensis</name>
    <dbReference type="NCBI Taxonomy" id="511998"/>
    <lineage>
        <taxon>Bacteria</taxon>
        <taxon>Pseudomonadati</taxon>
        <taxon>Pseudomonadota</taxon>
        <taxon>Gammaproteobacteria</taxon>
        <taxon>Vibrionales</taxon>
        <taxon>Vibrionaceae</taxon>
        <taxon>Aliivibrio</taxon>
    </lineage>
</organism>
<keyword evidence="4" id="KW-1003">Cell membrane</keyword>
<dbReference type="SUPFAM" id="SSF103473">
    <property type="entry name" value="MFS general substrate transporter"/>
    <property type="match status" value="1"/>
</dbReference>
<evidence type="ECO:0000256" key="1">
    <source>
        <dbReference type="ARBA" id="ARBA00004651"/>
    </source>
</evidence>
<dbReference type="GO" id="GO:0042910">
    <property type="term" value="F:xenobiotic transmembrane transporter activity"/>
    <property type="evidence" value="ECO:0007669"/>
    <property type="project" value="InterPro"/>
</dbReference>
<dbReference type="EMBL" id="SEZN01000048">
    <property type="protein sequence ID" value="RYU60790.1"/>
    <property type="molecule type" value="Genomic_DNA"/>
</dbReference>
<keyword evidence="3 8" id="KW-0813">Transport</keyword>
<name>A0A4Q5KLK0_9GAMM</name>
<feature type="transmembrane region" description="Helical" evidence="8">
    <location>
        <begin position="351"/>
        <end position="371"/>
    </location>
</feature>
<dbReference type="GO" id="GO:0005886">
    <property type="term" value="C:plasma membrane"/>
    <property type="evidence" value="ECO:0007669"/>
    <property type="project" value="UniProtKB-SubCell"/>
</dbReference>
<dbReference type="GeneID" id="56274562"/>
<dbReference type="Proteomes" id="UP000294166">
    <property type="component" value="Unassembled WGS sequence"/>
</dbReference>
<dbReference type="InterPro" id="IPR020846">
    <property type="entry name" value="MFS_dom"/>
</dbReference>
<feature type="transmembrane region" description="Helical" evidence="8">
    <location>
        <begin position="291"/>
        <end position="311"/>
    </location>
</feature>
<feature type="transmembrane region" description="Helical" evidence="8">
    <location>
        <begin position="221"/>
        <end position="248"/>
    </location>
</feature>
<reference evidence="13 14" key="1">
    <citation type="submission" date="2019-02" db="EMBL/GenBank/DDBJ databases">
        <title>Genome sequences of Aliivibrio finisterrensis strains from farmed Atlantic salmon.</title>
        <authorList>
            <person name="Bowman J.P."/>
        </authorList>
    </citation>
    <scope>NUCLEOTIDE SEQUENCE [LARGE SCALE GENOMIC DNA]</scope>
    <source>
        <strain evidence="12 15">A21</strain>
        <strain evidence="10 13">A32</strain>
        <strain evidence="11 14">A46</strain>
    </source>
</reference>
<gene>
    <name evidence="10" type="ORF">ERW49_05875</name>
    <name evidence="12" type="ORF">ERW53_18625</name>
    <name evidence="11" type="ORF">ERW57_15710</name>
</gene>
<dbReference type="PROSITE" id="PS50850">
    <property type="entry name" value="MFS"/>
    <property type="match status" value="1"/>
</dbReference>
<evidence type="ECO:0000256" key="3">
    <source>
        <dbReference type="ARBA" id="ARBA00022448"/>
    </source>
</evidence>
<accession>A0A4Q5KLK0</accession>
<feature type="transmembrane region" description="Helical" evidence="8">
    <location>
        <begin position="108"/>
        <end position="130"/>
    </location>
</feature>
<dbReference type="FunFam" id="1.20.1720.10:FF:000005">
    <property type="entry name" value="Bcr/CflA family efflux transporter"/>
    <property type="match status" value="1"/>
</dbReference>
<dbReference type="InterPro" id="IPR036259">
    <property type="entry name" value="MFS_trans_sf"/>
</dbReference>
<keyword evidence="15" id="KW-1185">Reference proteome</keyword>
<feature type="domain" description="Major facilitator superfamily (MFS) profile" evidence="9">
    <location>
        <begin position="16"/>
        <end position="401"/>
    </location>
</feature>
<dbReference type="GO" id="GO:1990961">
    <property type="term" value="P:xenobiotic detoxification by transmembrane export across the plasma membrane"/>
    <property type="evidence" value="ECO:0007669"/>
    <property type="project" value="InterPro"/>
</dbReference>
<proteinExistence type="inferred from homology"/>
<comment type="subcellular location">
    <subcellularLocation>
        <location evidence="8">Cell inner membrane</location>
        <topology evidence="8">Multi-pass membrane protein</topology>
    </subcellularLocation>
    <subcellularLocation>
        <location evidence="1">Cell membrane</location>
        <topology evidence="1">Multi-pass membrane protein</topology>
    </subcellularLocation>
</comment>
<feature type="transmembrane region" description="Helical" evidence="8">
    <location>
        <begin position="260"/>
        <end position="279"/>
    </location>
</feature>
<dbReference type="AlphaFoldDB" id="A0A4Q5KLK0"/>
<dbReference type="OrthoDB" id="9814303at2"/>
<comment type="similarity">
    <text evidence="2 8">Belongs to the major facilitator superfamily. Bcr/CmlA family.</text>
</comment>
<keyword evidence="8" id="KW-0997">Cell inner membrane</keyword>
<feature type="transmembrane region" description="Helical" evidence="8">
    <location>
        <begin position="317"/>
        <end position="339"/>
    </location>
</feature>
<dbReference type="CDD" id="cd17320">
    <property type="entry name" value="MFS_MdfA_MDR_like"/>
    <property type="match status" value="1"/>
</dbReference>
<evidence type="ECO:0000313" key="12">
    <source>
        <dbReference type="EMBL" id="RYU60790.1"/>
    </source>
</evidence>
<dbReference type="RefSeq" id="WP_130049035.1">
    <property type="nucleotide sequence ID" value="NZ_SEZJ01000004.1"/>
</dbReference>
<evidence type="ECO:0000313" key="15">
    <source>
        <dbReference type="Proteomes" id="UP000294166"/>
    </source>
</evidence>
<feature type="transmembrane region" description="Helical" evidence="8">
    <location>
        <begin position="377"/>
        <end position="397"/>
    </location>
</feature>
<evidence type="ECO:0000256" key="8">
    <source>
        <dbReference type="RuleBase" id="RU365088"/>
    </source>
</evidence>
<feature type="transmembrane region" description="Helical" evidence="8">
    <location>
        <begin position="12"/>
        <end position="33"/>
    </location>
</feature>
<dbReference type="NCBIfam" id="NF008314">
    <property type="entry name" value="PRK11102.1"/>
    <property type="match status" value="1"/>
</dbReference>
<keyword evidence="5 8" id="KW-0812">Transmembrane</keyword>
<dbReference type="NCBIfam" id="TIGR00710">
    <property type="entry name" value="efflux_Bcr_CflA"/>
    <property type="match status" value="1"/>
</dbReference>
<evidence type="ECO:0000313" key="14">
    <source>
        <dbReference type="Proteomes" id="UP000294063"/>
    </source>
</evidence>
<dbReference type="EMBL" id="SEZK01000034">
    <property type="protein sequence ID" value="RYU49286.1"/>
    <property type="molecule type" value="Genomic_DNA"/>
</dbReference>
<dbReference type="PANTHER" id="PTHR23502">
    <property type="entry name" value="MAJOR FACILITATOR SUPERFAMILY"/>
    <property type="match status" value="1"/>
</dbReference>
<dbReference type="EMBL" id="SEZJ01000004">
    <property type="protein sequence ID" value="RYU47246.1"/>
    <property type="molecule type" value="Genomic_DNA"/>
</dbReference>
<evidence type="ECO:0000256" key="6">
    <source>
        <dbReference type="ARBA" id="ARBA00022989"/>
    </source>
</evidence>
<feature type="transmembrane region" description="Helical" evidence="8">
    <location>
        <begin position="53"/>
        <end position="71"/>
    </location>
</feature>
<feature type="transmembrane region" description="Helical" evidence="8">
    <location>
        <begin position="173"/>
        <end position="192"/>
    </location>
</feature>
<comment type="caution">
    <text evidence="10">The sequence shown here is derived from an EMBL/GenBank/DDBJ whole genome shotgun (WGS) entry which is preliminary data.</text>
</comment>
<evidence type="ECO:0000313" key="13">
    <source>
        <dbReference type="Proteomes" id="UP000293465"/>
    </source>
</evidence>
<dbReference type="Proteomes" id="UP000293465">
    <property type="component" value="Unassembled WGS sequence"/>
</dbReference>
<evidence type="ECO:0000313" key="10">
    <source>
        <dbReference type="EMBL" id="RYU47246.1"/>
    </source>
</evidence>
<dbReference type="InterPro" id="IPR004812">
    <property type="entry name" value="Efflux_drug-R_Bcr/CmlA"/>
</dbReference>
<keyword evidence="6 8" id="KW-1133">Transmembrane helix</keyword>
<dbReference type="Pfam" id="PF07690">
    <property type="entry name" value="MFS_1"/>
    <property type="match status" value="1"/>
</dbReference>
<protein>
    <recommendedName>
        <fullName evidence="8">Bcr/CflA family efflux transporter</fullName>
    </recommendedName>
</protein>